<protein>
    <submittedName>
        <fullName evidence="2">Uncharacterized protein</fullName>
    </submittedName>
</protein>
<comment type="caution">
    <text evidence="2">The sequence shown here is derived from an EMBL/GenBank/DDBJ whole genome shotgun (WGS) entry which is preliminary data.</text>
</comment>
<sequence>MSPAGRHAARATAAAQWQNPLRDKRDKRLPGSQAHAAW</sequence>
<evidence type="ECO:0000256" key="1">
    <source>
        <dbReference type="SAM" id="MobiDB-lite"/>
    </source>
</evidence>
<feature type="region of interest" description="Disordered" evidence="1">
    <location>
        <begin position="1"/>
        <end position="38"/>
    </location>
</feature>
<dbReference type="PATRIC" id="fig|1299334.3.peg.9531"/>
<reference evidence="2" key="1">
    <citation type="submission" date="2014-01" db="EMBL/GenBank/DDBJ databases">
        <authorList>
            <person name="Brown-Elliot B."/>
            <person name="Wallace R."/>
            <person name="Lenaerts A."/>
            <person name="Ordway D."/>
            <person name="DeGroote M.A."/>
            <person name="Parker T."/>
            <person name="Sizemore C."/>
            <person name="Tallon L.J."/>
            <person name="Sadzewicz L.K."/>
            <person name="Sengamalay N."/>
            <person name="Fraser C.M."/>
            <person name="Hine E."/>
            <person name="Shefchek K.A."/>
            <person name="Das S.P."/>
            <person name="Tettelin H."/>
        </authorList>
    </citation>
    <scope>NUCLEOTIDE SEQUENCE [LARGE SCALE GENOMIC DNA]</scope>
    <source>
        <strain evidence="2">4042</strain>
    </source>
</reference>
<dbReference type="AlphaFoldDB" id="X7YRE7"/>
<accession>X7YRE7</accession>
<gene>
    <name evidence="2" type="ORF">I553_10042</name>
</gene>
<organism evidence="2">
    <name type="scientific">Mycobacterium xenopi 4042</name>
    <dbReference type="NCBI Taxonomy" id="1299334"/>
    <lineage>
        <taxon>Bacteria</taxon>
        <taxon>Bacillati</taxon>
        <taxon>Actinomycetota</taxon>
        <taxon>Actinomycetes</taxon>
        <taxon>Mycobacteriales</taxon>
        <taxon>Mycobacteriaceae</taxon>
        <taxon>Mycobacterium</taxon>
    </lineage>
</organism>
<feature type="compositionally biased region" description="Low complexity" evidence="1">
    <location>
        <begin position="1"/>
        <end position="15"/>
    </location>
</feature>
<dbReference type="EMBL" id="JAOB01000090">
    <property type="protein sequence ID" value="EUA08985.1"/>
    <property type="molecule type" value="Genomic_DNA"/>
</dbReference>
<name>X7YRE7_MYCXE</name>
<evidence type="ECO:0000313" key="2">
    <source>
        <dbReference type="EMBL" id="EUA08985.1"/>
    </source>
</evidence>
<proteinExistence type="predicted"/>